<feature type="domain" description="HTH gntR-type" evidence="4">
    <location>
        <begin position="8"/>
        <end position="75"/>
    </location>
</feature>
<dbReference type="PANTHER" id="PTHR43537">
    <property type="entry name" value="TRANSCRIPTIONAL REGULATOR, GNTR FAMILY"/>
    <property type="match status" value="1"/>
</dbReference>
<dbReference type="SMART" id="SM00895">
    <property type="entry name" value="FCD"/>
    <property type="match status" value="1"/>
</dbReference>
<dbReference type="RefSeq" id="WP_009152906.1">
    <property type="nucleotide sequence ID" value="NZ_CM001439.1"/>
</dbReference>
<dbReference type="Proteomes" id="UP000004926">
    <property type="component" value="Chromosome"/>
</dbReference>
<organism evidence="5 6">
    <name type="scientific">Saccharomonospora marina XMU15</name>
    <dbReference type="NCBI Taxonomy" id="882083"/>
    <lineage>
        <taxon>Bacteria</taxon>
        <taxon>Bacillati</taxon>
        <taxon>Actinomycetota</taxon>
        <taxon>Actinomycetes</taxon>
        <taxon>Pseudonocardiales</taxon>
        <taxon>Pseudonocardiaceae</taxon>
        <taxon>Saccharomonospora</taxon>
    </lineage>
</organism>
<dbReference type="GO" id="GO:0003700">
    <property type="term" value="F:DNA-binding transcription factor activity"/>
    <property type="evidence" value="ECO:0007669"/>
    <property type="project" value="InterPro"/>
</dbReference>
<dbReference type="InterPro" id="IPR036388">
    <property type="entry name" value="WH-like_DNA-bd_sf"/>
</dbReference>
<proteinExistence type="predicted"/>
<dbReference type="STRING" id="882083.SacmaDRAFT_1238"/>
<reference evidence="5 6" key="1">
    <citation type="journal article" date="2012" name="Stand. Genomic Sci.">
        <title>Genome sequence of the ocean sediment bacterium Saccharomonospora marina type strain (XMU15(T)).</title>
        <authorList>
            <person name="Klenk H.P."/>
            <person name="Lu M."/>
            <person name="Lucas S."/>
            <person name="Lapidus A."/>
            <person name="Copeland A."/>
            <person name="Pitluck S."/>
            <person name="Goodwin L.A."/>
            <person name="Han C."/>
            <person name="Tapia R."/>
            <person name="Brambilla E.M."/>
            <person name="Potter G."/>
            <person name="Land M."/>
            <person name="Ivanova N."/>
            <person name="Rohde M."/>
            <person name="Goker M."/>
            <person name="Detter J.C."/>
            <person name="Li W.J."/>
            <person name="Kyrpides N.C."/>
            <person name="Woyke T."/>
        </authorList>
    </citation>
    <scope>NUCLEOTIDE SEQUENCE [LARGE SCALE GENOMIC DNA]</scope>
    <source>
        <strain evidence="5 6">XMU15</strain>
    </source>
</reference>
<keyword evidence="3" id="KW-0804">Transcription</keyword>
<dbReference type="Pfam" id="PF00392">
    <property type="entry name" value="GntR"/>
    <property type="match status" value="1"/>
</dbReference>
<dbReference type="InterPro" id="IPR036390">
    <property type="entry name" value="WH_DNA-bd_sf"/>
</dbReference>
<dbReference type="eggNOG" id="COG1802">
    <property type="taxonomic scope" value="Bacteria"/>
</dbReference>
<dbReference type="PANTHER" id="PTHR43537:SF45">
    <property type="entry name" value="GNTR FAMILY REGULATORY PROTEIN"/>
    <property type="match status" value="1"/>
</dbReference>
<keyword evidence="6" id="KW-1185">Reference proteome</keyword>
<evidence type="ECO:0000256" key="3">
    <source>
        <dbReference type="ARBA" id="ARBA00023163"/>
    </source>
</evidence>
<evidence type="ECO:0000256" key="2">
    <source>
        <dbReference type="ARBA" id="ARBA00023125"/>
    </source>
</evidence>
<dbReference type="AlphaFoldDB" id="H5WYC9"/>
<evidence type="ECO:0000256" key="1">
    <source>
        <dbReference type="ARBA" id="ARBA00023015"/>
    </source>
</evidence>
<dbReference type="PRINTS" id="PR00035">
    <property type="entry name" value="HTHGNTR"/>
</dbReference>
<dbReference type="SUPFAM" id="SSF46785">
    <property type="entry name" value="Winged helix' DNA-binding domain"/>
    <property type="match status" value="1"/>
</dbReference>
<dbReference type="EMBL" id="CM001439">
    <property type="protein sequence ID" value="EHR49520.1"/>
    <property type="molecule type" value="Genomic_DNA"/>
</dbReference>
<dbReference type="CDD" id="cd07377">
    <property type="entry name" value="WHTH_GntR"/>
    <property type="match status" value="1"/>
</dbReference>
<dbReference type="InterPro" id="IPR000524">
    <property type="entry name" value="Tscrpt_reg_HTH_GntR"/>
</dbReference>
<dbReference type="PROSITE" id="PS50949">
    <property type="entry name" value="HTH_GNTR"/>
    <property type="match status" value="1"/>
</dbReference>
<dbReference type="OrthoDB" id="3186208at2"/>
<keyword evidence="2" id="KW-0238">DNA-binding</keyword>
<accession>H5WYC9</accession>
<dbReference type="GO" id="GO:0003677">
    <property type="term" value="F:DNA binding"/>
    <property type="evidence" value="ECO:0007669"/>
    <property type="project" value="UniProtKB-KW"/>
</dbReference>
<dbReference type="InterPro" id="IPR008920">
    <property type="entry name" value="TF_FadR/GntR_C"/>
</dbReference>
<dbReference type="Gene3D" id="1.20.120.530">
    <property type="entry name" value="GntR ligand-binding domain-like"/>
    <property type="match status" value="1"/>
</dbReference>
<dbReference type="SMART" id="SM00345">
    <property type="entry name" value="HTH_GNTR"/>
    <property type="match status" value="1"/>
</dbReference>
<evidence type="ECO:0000259" key="4">
    <source>
        <dbReference type="PROSITE" id="PS50949"/>
    </source>
</evidence>
<gene>
    <name evidence="5" type="ORF">SacmaDRAFT_1238</name>
</gene>
<dbReference type="InterPro" id="IPR011711">
    <property type="entry name" value="GntR_C"/>
</dbReference>
<protein>
    <submittedName>
        <fullName evidence="5">Transcriptional regulator</fullName>
    </submittedName>
</protein>
<dbReference type="Pfam" id="PF07729">
    <property type="entry name" value="FCD"/>
    <property type="match status" value="1"/>
</dbReference>
<dbReference type="HOGENOM" id="CLU_017584_5_5_11"/>
<dbReference type="Gene3D" id="1.10.10.10">
    <property type="entry name" value="Winged helix-like DNA-binding domain superfamily/Winged helix DNA-binding domain"/>
    <property type="match status" value="1"/>
</dbReference>
<keyword evidence="1" id="KW-0805">Transcription regulation</keyword>
<name>H5WYC9_9PSEU</name>
<dbReference type="SUPFAM" id="SSF48008">
    <property type="entry name" value="GntR ligand-binding domain-like"/>
    <property type="match status" value="1"/>
</dbReference>
<evidence type="ECO:0000313" key="6">
    <source>
        <dbReference type="Proteomes" id="UP000004926"/>
    </source>
</evidence>
<sequence length="235" mass="26113">MRQIDTERNLSRTVFDELRAAVVSGELAPGELYSVHDLAARLGVSRTPVREALIQLSERGMVRFERNRGIRILRTSAHDLEEVFAIRLLLEVPATYRATGQRVSGWVEELRGHLEDMRAAAEDHDEAGFMAADRCFHETINTASGNPRLARYVDSLRDMVLSRGTSTVDRSRGLADILAEHERIFEFVADGKAGQAAEAMRAHLLHTAELLIGQAAADIGEDPPRLDLGWTNYPG</sequence>
<evidence type="ECO:0000313" key="5">
    <source>
        <dbReference type="EMBL" id="EHR49520.1"/>
    </source>
</evidence>